<sequence>MNPSNNIPVLAIDGPAGSGKGTVGQIVAARLGWHYLDSGALYRVLAVAMQQVGCRPTDGARLTGLVESLDIHFETRTDGEAAHVRLAGVDVTAAVRSEACGRLASEIAAQPAVRAALLLKQRAFRRPPGLVADGRDMGTTVFPDAVVKIYLTASPEIRAERRYKQLKQKGFDDNLEKLTGEIRERDRRDAERAASPLTPAADADTLDTSRMTIDEVVETILARLRNRSAY</sequence>
<evidence type="ECO:0000256" key="5">
    <source>
        <dbReference type="ARBA" id="ARBA00022840"/>
    </source>
</evidence>
<dbReference type="GO" id="GO:0006220">
    <property type="term" value="P:pyrimidine nucleotide metabolic process"/>
    <property type="evidence" value="ECO:0007669"/>
    <property type="project" value="UniProtKB-UniRule"/>
</dbReference>
<feature type="region of interest" description="Disordered" evidence="9">
    <location>
        <begin position="178"/>
        <end position="205"/>
    </location>
</feature>
<evidence type="ECO:0000256" key="7">
    <source>
        <dbReference type="ARBA" id="ARBA00048478"/>
    </source>
</evidence>
<feature type="binding site" evidence="8">
    <location>
        <begin position="14"/>
        <end position="22"/>
    </location>
    <ligand>
        <name>ATP</name>
        <dbReference type="ChEBI" id="CHEBI:30616"/>
    </ligand>
</feature>
<comment type="caution">
    <text evidence="11">The sequence shown here is derived from an EMBL/GenBank/DDBJ whole genome shotgun (WGS) entry which is preliminary data.</text>
</comment>
<evidence type="ECO:0000256" key="8">
    <source>
        <dbReference type="HAMAP-Rule" id="MF_00238"/>
    </source>
</evidence>
<evidence type="ECO:0000313" key="11">
    <source>
        <dbReference type="EMBL" id="OGI42112.1"/>
    </source>
</evidence>
<reference evidence="11 12" key="1">
    <citation type="journal article" date="2016" name="Nat. Commun.">
        <title>Thousands of microbial genomes shed light on interconnected biogeochemical processes in an aquifer system.</title>
        <authorList>
            <person name="Anantharaman K."/>
            <person name="Brown C.T."/>
            <person name="Hug L.A."/>
            <person name="Sharon I."/>
            <person name="Castelle C.J."/>
            <person name="Probst A.J."/>
            <person name="Thomas B.C."/>
            <person name="Singh A."/>
            <person name="Wilkins M.J."/>
            <person name="Karaoz U."/>
            <person name="Brodie E.L."/>
            <person name="Williams K.H."/>
            <person name="Hubbard S.S."/>
            <person name="Banfield J.F."/>
        </authorList>
    </citation>
    <scope>NUCLEOTIDE SEQUENCE [LARGE SCALE GENOMIC DNA]</scope>
</reference>
<evidence type="ECO:0000256" key="6">
    <source>
        <dbReference type="ARBA" id="ARBA00047615"/>
    </source>
</evidence>
<protein>
    <recommendedName>
        <fullName evidence="8">Cytidylate kinase</fullName>
        <shortName evidence="8">CK</shortName>
        <ecNumber evidence="8">2.7.4.25</ecNumber>
    </recommendedName>
    <alternativeName>
        <fullName evidence="8">Cytidine monophosphate kinase</fullName>
        <shortName evidence="8">CMP kinase</shortName>
    </alternativeName>
</protein>
<keyword evidence="4 8" id="KW-0418">Kinase</keyword>
<dbReference type="SUPFAM" id="SSF52540">
    <property type="entry name" value="P-loop containing nucleoside triphosphate hydrolases"/>
    <property type="match status" value="1"/>
</dbReference>
<evidence type="ECO:0000313" key="12">
    <source>
        <dbReference type="Proteomes" id="UP000177925"/>
    </source>
</evidence>
<dbReference type="EC" id="2.7.4.25" evidence="8"/>
<keyword evidence="5 8" id="KW-0067">ATP-binding</keyword>
<dbReference type="EMBL" id="MFSS01000099">
    <property type="protein sequence ID" value="OGI42112.1"/>
    <property type="molecule type" value="Genomic_DNA"/>
</dbReference>
<dbReference type="Gene3D" id="3.40.50.300">
    <property type="entry name" value="P-loop containing nucleotide triphosphate hydrolases"/>
    <property type="match status" value="1"/>
</dbReference>
<dbReference type="HAMAP" id="MF_00238">
    <property type="entry name" value="Cytidyl_kinase_type1"/>
    <property type="match status" value="1"/>
</dbReference>
<proteinExistence type="inferred from homology"/>
<feature type="domain" description="Cytidylate kinase" evidence="10">
    <location>
        <begin position="11"/>
        <end position="224"/>
    </location>
</feature>
<dbReference type="InterPro" id="IPR027417">
    <property type="entry name" value="P-loop_NTPase"/>
</dbReference>
<dbReference type="GO" id="GO:0015949">
    <property type="term" value="P:nucleobase-containing small molecule interconversion"/>
    <property type="evidence" value="ECO:0007669"/>
    <property type="project" value="TreeGrafter"/>
</dbReference>
<dbReference type="CDD" id="cd02020">
    <property type="entry name" value="CMPK"/>
    <property type="match status" value="1"/>
</dbReference>
<gene>
    <name evidence="8" type="primary">cmk</name>
    <name evidence="11" type="ORF">A2150_02655</name>
</gene>
<dbReference type="Proteomes" id="UP000177925">
    <property type="component" value="Unassembled WGS sequence"/>
</dbReference>
<dbReference type="InterPro" id="IPR003136">
    <property type="entry name" value="Cytidylate_kin"/>
</dbReference>
<comment type="catalytic activity">
    <reaction evidence="6 8">
        <text>dCMP + ATP = dCDP + ADP</text>
        <dbReference type="Rhea" id="RHEA:25094"/>
        <dbReference type="ChEBI" id="CHEBI:30616"/>
        <dbReference type="ChEBI" id="CHEBI:57566"/>
        <dbReference type="ChEBI" id="CHEBI:58593"/>
        <dbReference type="ChEBI" id="CHEBI:456216"/>
        <dbReference type="EC" id="2.7.4.25"/>
    </reaction>
</comment>
<keyword evidence="3 8" id="KW-0547">Nucleotide-binding</keyword>
<name>A0A1F6TAG9_9PROT</name>
<dbReference type="NCBIfam" id="TIGR00017">
    <property type="entry name" value="cmk"/>
    <property type="match status" value="1"/>
</dbReference>
<dbReference type="PANTHER" id="PTHR21299:SF2">
    <property type="entry name" value="CYTIDYLATE KINASE"/>
    <property type="match status" value="1"/>
</dbReference>
<dbReference type="Pfam" id="PF02224">
    <property type="entry name" value="Cytidylate_kin"/>
    <property type="match status" value="1"/>
</dbReference>
<evidence type="ECO:0000256" key="1">
    <source>
        <dbReference type="ARBA" id="ARBA00009427"/>
    </source>
</evidence>
<evidence type="ECO:0000256" key="4">
    <source>
        <dbReference type="ARBA" id="ARBA00022777"/>
    </source>
</evidence>
<dbReference type="GO" id="GO:0005524">
    <property type="term" value="F:ATP binding"/>
    <property type="evidence" value="ECO:0007669"/>
    <property type="project" value="UniProtKB-UniRule"/>
</dbReference>
<dbReference type="GO" id="GO:0036431">
    <property type="term" value="F:dCMP kinase activity"/>
    <property type="evidence" value="ECO:0007669"/>
    <property type="project" value="InterPro"/>
</dbReference>
<dbReference type="GO" id="GO:0005829">
    <property type="term" value="C:cytosol"/>
    <property type="evidence" value="ECO:0007669"/>
    <property type="project" value="TreeGrafter"/>
</dbReference>
<organism evidence="11 12">
    <name type="scientific">Candidatus Muproteobacteria bacterium RBG_16_64_11</name>
    <dbReference type="NCBI Taxonomy" id="1817758"/>
    <lineage>
        <taxon>Bacteria</taxon>
        <taxon>Pseudomonadati</taxon>
        <taxon>Pseudomonadota</taxon>
        <taxon>Candidatus Muproteobacteria</taxon>
    </lineage>
</organism>
<feature type="compositionally biased region" description="Basic and acidic residues" evidence="9">
    <location>
        <begin position="178"/>
        <end position="192"/>
    </location>
</feature>
<dbReference type="GO" id="GO:0036430">
    <property type="term" value="F:CMP kinase activity"/>
    <property type="evidence" value="ECO:0007669"/>
    <property type="project" value="RHEA"/>
</dbReference>
<dbReference type="AlphaFoldDB" id="A0A1F6TAG9"/>
<keyword evidence="8" id="KW-0963">Cytoplasm</keyword>
<dbReference type="STRING" id="1817758.A2150_02655"/>
<evidence type="ECO:0000256" key="2">
    <source>
        <dbReference type="ARBA" id="ARBA00022679"/>
    </source>
</evidence>
<evidence type="ECO:0000259" key="10">
    <source>
        <dbReference type="Pfam" id="PF02224"/>
    </source>
</evidence>
<dbReference type="InterPro" id="IPR011994">
    <property type="entry name" value="Cytidylate_kinase_dom"/>
</dbReference>
<comment type="catalytic activity">
    <reaction evidence="7 8">
        <text>CMP + ATP = CDP + ADP</text>
        <dbReference type="Rhea" id="RHEA:11600"/>
        <dbReference type="ChEBI" id="CHEBI:30616"/>
        <dbReference type="ChEBI" id="CHEBI:58069"/>
        <dbReference type="ChEBI" id="CHEBI:60377"/>
        <dbReference type="ChEBI" id="CHEBI:456216"/>
        <dbReference type="EC" id="2.7.4.25"/>
    </reaction>
</comment>
<comment type="subcellular location">
    <subcellularLocation>
        <location evidence="8">Cytoplasm</location>
    </subcellularLocation>
</comment>
<dbReference type="PANTHER" id="PTHR21299">
    <property type="entry name" value="CYTIDYLATE KINASE/PANTOATE-BETA-ALANINE LIGASE"/>
    <property type="match status" value="1"/>
</dbReference>
<comment type="similarity">
    <text evidence="1 8">Belongs to the cytidylate kinase family. Type 1 subfamily.</text>
</comment>
<evidence type="ECO:0000256" key="3">
    <source>
        <dbReference type="ARBA" id="ARBA00022741"/>
    </source>
</evidence>
<keyword evidence="2 8" id="KW-0808">Transferase</keyword>
<evidence type="ECO:0000256" key="9">
    <source>
        <dbReference type="SAM" id="MobiDB-lite"/>
    </source>
</evidence>
<accession>A0A1F6TAG9</accession>